<proteinExistence type="predicted"/>
<accession>A0ACC0LYV6</accession>
<organism evidence="1 2">
    <name type="scientific">Rhododendron molle</name>
    <name type="common">Chinese azalea</name>
    <name type="synonym">Azalea mollis</name>
    <dbReference type="NCBI Taxonomy" id="49168"/>
    <lineage>
        <taxon>Eukaryota</taxon>
        <taxon>Viridiplantae</taxon>
        <taxon>Streptophyta</taxon>
        <taxon>Embryophyta</taxon>
        <taxon>Tracheophyta</taxon>
        <taxon>Spermatophyta</taxon>
        <taxon>Magnoliopsida</taxon>
        <taxon>eudicotyledons</taxon>
        <taxon>Gunneridae</taxon>
        <taxon>Pentapetalae</taxon>
        <taxon>asterids</taxon>
        <taxon>Ericales</taxon>
        <taxon>Ericaceae</taxon>
        <taxon>Ericoideae</taxon>
        <taxon>Rhodoreae</taxon>
        <taxon>Rhododendron</taxon>
    </lineage>
</organism>
<keyword evidence="2" id="KW-1185">Reference proteome</keyword>
<name>A0ACC0LYV6_RHOML</name>
<reference evidence="1" key="1">
    <citation type="submission" date="2022-02" db="EMBL/GenBank/DDBJ databases">
        <title>Plant Genome Project.</title>
        <authorList>
            <person name="Zhang R.-G."/>
        </authorList>
    </citation>
    <scope>NUCLEOTIDE SEQUENCE</scope>
    <source>
        <strain evidence="1">AT1</strain>
    </source>
</reference>
<dbReference type="EMBL" id="CM046397">
    <property type="protein sequence ID" value="KAI8533835.1"/>
    <property type="molecule type" value="Genomic_DNA"/>
</dbReference>
<gene>
    <name evidence="1" type="ORF">RHMOL_Rhmol10G0040700</name>
</gene>
<evidence type="ECO:0000313" key="1">
    <source>
        <dbReference type="EMBL" id="KAI8533835.1"/>
    </source>
</evidence>
<dbReference type="Proteomes" id="UP001062846">
    <property type="component" value="Chromosome 10"/>
</dbReference>
<evidence type="ECO:0000313" key="2">
    <source>
        <dbReference type="Proteomes" id="UP001062846"/>
    </source>
</evidence>
<comment type="caution">
    <text evidence="1">The sequence shown here is derived from an EMBL/GenBank/DDBJ whole genome shotgun (WGS) entry which is preliminary data.</text>
</comment>
<protein>
    <submittedName>
        <fullName evidence="1">Uncharacterized protein</fullName>
    </submittedName>
</protein>
<sequence>MSTLAAGATEVHAAIESYLGANSTAQAWRLKVILECRAAICLCGPLLNCISASGNDTFSTHDNEDVSRQRKRPLTTSEGAVAGGEVQKSEGKAIELKNRQWKLYTNKRSDSRGWDGKHLWNHIVFEHPASFRTLARDPKKTPEIIDDFNCFLQKQRVLCKGCELGMHFPLRFAKHTYWEVSSIKYTFTIIYARFTVTPSPPT</sequence>